<evidence type="ECO:0000256" key="4">
    <source>
        <dbReference type="SAM" id="MobiDB-lite"/>
    </source>
</evidence>
<dbReference type="Pfam" id="PF03638">
    <property type="entry name" value="TCR"/>
    <property type="match status" value="2"/>
</dbReference>
<protein>
    <recommendedName>
        <fullName evidence="5">CRC domain-containing protein</fullName>
    </recommendedName>
</protein>
<reference evidence="6 7" key="1">
    <citation type="journal article" date="2023" name="Plants (Basel)">
        <title>Bridging the Gap: Combining Genomics and Transcriptomics Approaches to Understand Stylosanthes scabra, an Orphan Legume from the Brazilian Caatinga.</title>
        <authorList>
            <person name="Ferreira-Neto J.R.C."/>
            <person name="da Silva M.D."/>
            <person name="Binneck E."/>
            <person name="de Melo N.F."/>
            <person name="da Silva R.H."/>
            <person name="de Melo A.L.T.M."/>
            <person name="Pandolfi V."/>
            <person name="Bustamante F.O."/>
            <person name="Brasileiro-Vidal A.C."/>
            <person name="Benko-Iseppon A.M."/>
        </authorList>
    </citation>
    <scope>NUCLEOTIDE SEQUENCE [LARGE SCALE GENOMIC DNA]</scope>
    <source>
        <tissue evidence="6">Leaves</tissue>
    </source>
</reference>
<dbReference type="SMART" id="SM01114">
    <property type="entry name" value="CXC"/>
    <property type="match status" value="2"/>
</dbReference>
<name>A0ABU6ZFA2_9FABA</name>
<feature type="compositionally biased region" description="Polar residues" evidence="4">
    <location>
        <begin position="146"/>
        <end position="163"/>
    </location>
</feature>
<dbReference type="PANTHER" id="PTHR46159">
    <property type="entry name" value="PROTEIN TESMIN/TSO1-LIKE CXC 2"/>
    <property type="match status" value="1"/>
</dbReference>
<dbReference type="InterPro" id="IPR005172">
    <property type="entry name" value="CRC"/>
</dbReference>
<evidence type="ECO:0000256" key="1">
    <source>
        <dbReference type="ARBA" id="ARBA00004123"/>
    </source>
</evidence>
<proteinExistence type="inferred from homology"/>
<keyword evidence="3" id="KW-0539">Nucleus</keyword>
<evidence type="ECO:0000313" key="6">
    <source>
        <dbReference type="EMBL" id="MED6220631.1"/>
    </source>
</evidence>
<organism evidence="6 7">
    <name type="scientific">Stylosanthes scabra</name>
    <dbReference type="NCBI Taxonomy" id="79078"/>
    <lineage>
        <taxon>Eukaryota</taxon>
        <taxon>Viridiplantae</taxon>
        <taxon>Streptophyta</taxon>
        <taxon>Embryophyta</taxon>
        <taxon>Tracheophyta</taxon>
        <taxon>Spermatophyta</taxon>
        <taxon>Magnoliopsida</taxon>
        <taxon>eudicotyledons</taxon>
        <taxon>Gunneridae</taxon>
        <taxon>Pentapetalae</taxon>
        <taxon>rosids</taxon>
        <taxon>fabids</taxon>
        <taxon>Fabales</taxon>
        <taxon>Fabaceae</taxon>
        <taxon>Papilionoideae</taxon>
        <taxon>50 kb inversion clade</taxon>
        <taxon>dalbergioids sensu lato</taxon>
        <taxon>Dalbergieae</taxon>
        <taxon>Pterocarpus clade</taxon>
        <taxon>Stylosanthes</taxon>
    </lineage>
</organism>
<keyword evidence="7" id="KW-1185">Reference proteome</keyword>
<dbReference type="PROSITE" id="PS51634">
    <property type="entry name" value="CRC"/>
    <property type="match status" value="1"/>
</dbReference>
<feature type="domain" description="CRC" evidence="5">
    <location>
        <begin position="37"/>
        <end position="143"/>
    </location>
</feature>
<evidence type="ECO:0000259" key="5">
    <source>
        <dbReference type="PROSITE" id="PS51634"/>
    </source>
</evidence>
<accession>A0ABU6ZFA2</accession>
<gene>
    <name evidence="6" type="ORF">PIB30_046718</name>
</gene>
<evidence type="ECO:0000313" key="7">
    <source>
        <dbReference type="Proteomes" id="UP001341840"/>
    </source>
</evidence>
<feature type="region of interest" description="Disordered" evidence="4">
    <location>
        <begin position="146"/>
        <end position="215"/>
    </location>
</feature>
<dbReference type="Proteomes" id="UP001341840">
    <property type="component" value="Unassembled WGS sequence"/>
</dbReference>
<comment type="subcellular location">
    <subcellularLocation>
        <location evidence="1">Nucleus</location>
    </subcellularLocation>
</comment>
<sequence length="371" mass="41366">MASSSGNMNEEGASDNNPGDLDLNKEKNPSSSINDDANRGCSCKKSRCVKFYCKCFNAGNLCNDSCSCENCLNNEANKDAVEEIKKKILWHDPDAFESKNVARTRNGCHCRKTDCSLQYCVCNRNGVGCTLNCRCQGCKNKYGIKGSSSSAKEQELPNGSKNVETIMDNGSSSSDSSQSHHPAVHANSSIQLPVPDNSDARADDDELGNSNNVDNIHMPVPTNLVASPYYNFLVHQNHVPETPVQIQSSRKNITEQQRTNPNWQGQSSFLRSPLYYDNNNVAELSSDPRIQQYQPHQSHGFRQQVESSLRAMTLQHPFLRSSQQPNNGDATNMQLNLHPHLHGHGPSPPPTADYEENHHHRMFLWQNNRPQ</sequence>
<evidence type="ECO:0000256" key="2">
    <source>
        <dbReference type="ARBA" id="ARBA00007267"/>
    </source>
</evidence>
<comment type="caution">
    <text evidence="6">The sequence shown here is derived from an EMBL/GenBank/DDBJ whole genome shotgun (WGS) entry which is preliminary data.</text>
</comment>
<dbReference type="PANTHER" id="PTHR46159:SF6">
    <property type="entry name" value="OS12G0605300 PROTEIN"/>
    <property type="match status" value="1"/>
</dbReference>
<dbReference type="EMBL" id="JASCZI010272154">
    <property type="protein sequence ID" value="MED6220631.1"/>
    <property type="molecule type" value="Genomic_DNA"/>
</dbReference>
<comment type="similarity">
    <text evidence="2">Belongs to the lin-54 family.</text>
</comment>
<evidence type="ECO:0000256" key="3">
    <source>
        <dbReference type="ARBA" id="ARBA00023242"/>
    </source>
</evidence>
<dbReference type="InterPro" id="IPR044522">
    <property type="entry name" value="TSO1-like"/>
</dbReference>
<dbReference type="InterPro" id="IPR033467">
    <property type="entry name" value="Tesmin/TSO1-like_CXC"/>
</dbReference>
<feature type="region of interest" description="Disordered" evidence="4">
    <location>
        <begin position="1"/>
        <end position="40"/>
    </location>
</feature>